<dbReference type="GO" id="GO:1902201">
    <property type="term" value="P:negative regulation of bacterial-type flagellum-dependent cell motility"/>
    <property type="evidence" value="ECO:0007669"/>
    <property type="project" value="TreeGrafter"/>
</dbReference>
<dbReference type="RefSeq" id="WP_065969092.1">
    <property type="nucleotide sequence ID" value="NZ_CP080624.1"/>
</dbReference>
<reference evidence="3 4" key="1">
    <citation type="submission" date="2018-02" db="EMBL/GenBank/DDBJ databases">
        <title>Insights into the biology of acidophilic members of the Acidiferrobacteraceae family derived from comparative genomic analyses.</title>
        <authorList>
            <person name="Issotta F."/>
            <person name="Thyssen C."/>
            <person name="Mena C."/>
            <person name="Moya A."/>
            <person name="Bellenberg S."/>
            <person name="Sproer C."/>
            <person name="Covarrubias P.C."/>
            <person name="Sand W."/>
            <person name="Quatrini R."/>
            <person name="Vera M."/>
        </authorList>
    </citation>
    <scope>NUCLEOTIDE SEQUENCE [LARGE SCALE GENOMIC DNA]</scope>
    <source>
        <strain evidence="4">m-1</strain>
    </source>
</reference>
<comment type="catalytic activity">
    <reaction evidence="2">
        <text>2 GTP = 3',3'-c-di-GMP + 2 diphosphate</text>
        <dbReference type="Rhea" id="RHEA:24898"/>
        <dbReference type="ChEBI" id="CHEBI:33019"/>
        <dbReference type="ChEBI" id="CHEBI:37565"/>
        <dbReference type="ChEBI" id="CHEBI:58805"/>
        <dbReference type="EC" id="2.7.7.65"/>
    </reaction>
</comment>
<dbReference type="GO" id="GO:0005886">
    <property type="term" value="C:plasma membrane"/>
    <property type="evidence" value="ECO:0007669"/>
    <property type="project" value="TreeGrafter"/>
</dbReference>
<dbReference type="EC" id="2.7.7.65" evidence="1"/>
<comment type="caution">
    <text evidence="3">The sequence shown here is derived from an EMBL/GenBank/DDBJ whole genome shotgun (WGS) entry which is preliminary data.</text>
</comment>
<organism evidence="3 4">
    <name type="scientific">Acidiferrobacter thiooxydans</name>
    <dbReference type="NCBI Taxonomy" id="163359"/>
    <lineage>
        <taxon>Bacteria</taxon>
        <taxon>Pseudomonadati</taxon>
        <taxon>Pseudomonadota</taxon>
        <taxon>Gammaproteobacteria</taxon>
        <taxon>Acidiferrobacterales</taxon>
        <taxon>Acidiferrobacteraceae</taxon>
        <taxon>Acidiferrobacter</taxon>
    </lineage>
</organism>
<dbReference type="InterPro" id="IPR029787">
    <property type="entry name" value="Nucleotide_cyclase"/>
</dbReference>
<dbReference type="CDD" id="cd01949">
    <property type="entry name" value="GGDEF"/>
    <property type="match status" value="1"/>
</dbReference>
<dbReference type="SUPFAM" id="SSF55073">
    <property type="entry name" value="Nucleotide cyclase"/>
    <property type="match status" value="1"/>
</dbReference>
<dbReference type="InterPro" id="IPR050469">
    <property type="entry name" value="Diguanylate_Cyclase"/>
</dbReference>
<proteinExistence type="predicted"/>
<dbReference type="Gene3D" id="3.30.70.270">
    <property type="match status" value="1"/>
</dbReference>
<dbReference type="AlphaFoldDB" id="A0A1C2G3M4"/>
<evidence type="ECO:0000256" key="2">
    <source>
        <dbReference type="ARBA" id="ARBA00034247"/>
    </source>
</evidence>
<protein>
    <recommendedName>
        <fullName evidence="1">diguanylate cyclase</fullName>
        <ecNumber evidence="1">2.7.7.65</ecNumber>
    </recommendedName>
</protein>
<keyword evidence="4" id="KW-1185">Reference proteome</keyword>
<dbReference type="GO" id="GO:0043709">
    <property type="term" value="P:cell adhesion involved in single-species biofilm formation"/>
    <property type="evidence" value="ECO:0007669"/>
    <property type="project" value="TreeGrafter"/>
</dbReference>
<dbReference type="PANTHER" id="PTHR45138">
    <property type="entry name" value="REGULATORY COMPONENTS OF SENSORY TRANSDUCTION SYSTEM"/>
    <property type="match status" value="1"/>
</dbReference>
<dbReference type="GO" id="GO:0052621">
    <property type="term" value="F:diguanylate cyclase activity"/>
    <property type="evidence" value="ECO:0007669"/>
    <property type="project" value="UniProtKB-EC"/>
</dbReference>
<dbReference type="STRING" id="163359.A9R16_08415"/>
<gene>
    <name evidence="3" type="ORF">C4900_15250</name>
</gene>
<sequence>MNPFFFLTKQGGLRRKPFAVVTGALALVTGVVAIALSLVWPIWWPVFALLQAVGLAVAVYALASRIMNVKRPAADPLGAPTGLVDDLTRTLNRRGIVSSLIEAMAQSQRYGTPLSLISLGIDGAQTLMEHLGPEAEALILEAVSAALGEALRLPDRLGRYQGWEFLVVLPQTRTPQALLVAERLRVAVAGIALTVKGKKVAVTMSAGIAEFGRGQDLERFLANAHEALYEAQRAGGNQAHAFASPPRAKGAL</sequence>
<dbReference type="Pfam" id="PF00990">
    <property type="entry name" value="GGDEF"/>
    <property type="match status" value="1"/>
</dbReference>
<evidence type="ECO:0000313" key="3">
    <source>
        <dbReference type="EMBL" id="RCN57069.1"/>
    </source>
</evidence>
<dbReference type="EMBL" id="PSYR01000002">
    <property type="protein sequence ID" value="RCN57069.1"/>
    <property type="molecule type" value="Genomic_DNA"/>
</dbReference>
<dbReference type="InterPro" id="IPR043128">
    <property type="entry name" value="Rev_trsase/Diguanyl_cyclase"/>
</dbReference>
<dbReference type="Proteomes" id="UP000253250">
    <property type="component" value="Unassembled WGS sequence"/>
</dbReference>
<dbReference type="SMART" id="SM00267">
    <property type="entry name" value="GGDEF"/>
    <property type="match status" value="1"/>
</dbReference>
<dbReference type="NCBIfam" id="TIGR00254">
    <property type="entry name" value="GGDEF"/>
    <property type="match status" value="1"/>
</dbReference>
<name>A0A1C2G3M4_9GAMM</name>
<evidence type="ECO:0000313" key="4">
    <source>
        <dbReference type="Proteomes" id="UP000253250"/>
    </source>
</evidence>
<dbReference type="InterPro" id="IPR000160">
    <property type="entry name" value="GGDEF_dom"/>
</dbReference>
<accession>A0A1C2G3M4</accession>
<dbReference type="PROSITE" id="PS50887">
    <property type="entry name" value="GGDEF"/>
    <property type="match status" value="1"/>
</dbReference>
<dbReference type="PANTHER" id="PTHR45138:SF9">
    <property type="entry name" value="DIGUANYLATE CYCLASE DGCM-RELATED"/>
    <property type="match status" value="1"/>
</dbReference>
<evidence type="ECO:0000256" key="1">
    <source>
        <dbReference type="ARBA" id="ARBA00012528"/>
    </source>
</evidence>
<dbReference type="OrthoDB" id="9812260at2"/>